<dbReference type="GO" id="GO:0005524">
    <property type="term" value="F:ATP binding"/>
    <property type="evidence" value="ECO:0007669"/>
    <property type="project" value="UniProtKB-KW"/>
</dbReference>
<dbReference type="Gene3D" id="3.30.420.40">
    <property type="match status" value="2"/>
</dbReference>
<dbReference type="Proteomes" id="UP000326202">
    <property type="component" value="Chromosome"/>
</dbReference>
<name>A0A5J6MJX4_9PROT</name>
<dbReference type="KEGG" id="htq:FRZ44_28010"/>
<comment type="similarity">
    <text evidence="1 7">Belongs to the FGGY kinase family.</text>
</comment>
<feature type="domain" description="Carbohydrate kinase FGGY C-terminal" evidence="9">
    <location>
        <begin position="242"/>
        <end position="429"/>
    </location>
</feature>
<dbReference type="InterPro" id="IPR000577">
    <property type="entry name" value="Carb_kinase_FGGY"/>
</dbReference>
<keyword evidence="4 7" id="KW-0418">Kinase</keyword>
<dbReference type="PIRSF" id="PIRSF000538">
    <property type="entry name" value="GlpK"/>
    <property type="match status" value="1"/>
</dbReference>
<feature type="domain" description="Carbohydrate kinase FGGY N-terminal" evidence="8">
    <location>
        <begin position="3"/>
        <end position="229"/>
    </location>
</feature>
<protein>
    <recommendedName>
        <fullName evidence="6">ATP:glycerol 3-phosphotransferase</fullName>
    </recommendedName>
</protein>
<reference evidence="10 11" key="1">
    <citation type="submission" date="2019-08" db="EMBL/GenBank/DDBJ databases">
        <title>Hyperibacter terrae gen. nov., sp. nov. and Hyperibacter viscosus sp. nov., two new members in the family Rhodospirillaceae isolated from the rhizosphere of Hypericum perforatum.</title>
        <authorList>
            <person name="Noviana Z."/>
        </authorList>
    </citation>
    <scope>NUCLEOTIDE SEQUENCE [LARGE SCALE GENOMIC DNA]</scope>
    <source>
        <strain evidence="10 11">R5913</strain>
    </source>
</reference>
<evidence type="ECO:0000313" key="11">
    <source>
        <dbReference type="Proteomes" id="UP000326202"/>
    </source>
</evidence>
<dbReference type="SUPFAM" id="SSF53067">
    <property type="entry name" value="Actin-like ATPase domain"/>
    <property type="match status" value="2"/>
</dbReference>
<dbReference type="Pfam" id="PF02782">
    <property type="entry name" value="FGGY_C"/>
    <property type="match status" value="1"/>
</dbReference>
<dbReference type="GO" id="GO:0004370">
    <property type="term" value="F:glycerol kinase activity"/>
    <property type="evidence" value="ECO:0007669"/>
    <property type="project" value="TreeGrafter"/>
</dbReference>
<evidence type="ECO:0000259" key="9">
    <source>
        <dbReference type="Pfam" id="PF02782"/>
    </source>
</evidence>
<keyword evidence="2 7" id="KW-0808">Transferase</keyword>
<dbReference type="EMBL" id="CP042906">
    <property type="protein sequence ID" value="QEX17501.1"/>
    <property type="molecule type" value="Genomic_DNA"/>
</dbReference>
<evidence type="ECO:0000313" key="10">
    <source>
        <dbReference type="EMBL" id="QEX17501.1"/>
    </source>
</evidence>
<keyword evidence="5" id="KW-0067">ATP-binding</keyword>
<dbReference type="OrthoDB" id="9805576at2"/>
<keyword evidence="11" id="KW-1185">Reference proteome</keyword>
<dbReference type="AlphaFoldDB" id="A0A5J6MJX4"/>
<dbReference type="RefSeq" id="WP_151177759.1">
    <property type="nucleotide sequence ID" value="NZ_CP042906.1"/>
</dbReference>
<evidence type="ECO:0000256" key="6">
    <source>
        <dbReference type="ARBA" id="ARBA00043149"/>
    </source>
</evidence>
<dbReference type="InterPro" id="IPR018485">
    <property type="entry name" value="FGGY_C"/>
</dbReference>
<dbReference type="PROSITE" id="PS00933">
    <property type="entry name" value="FGGY_KINASES_1"/>
    <property type="match status" value="1"/>
</dbReference>
<keyword evidence="3" id="KW-0547">Nucleotide-binding</keyword>
<dbReference type="Pfam" id="PF00370">
    <property type="entry name" value="FGGY_N"/>
    <property type="match status" value="1"/>
</dbReference>
<evidence type="ECO:0000256" key="3">
    <source>
        <dbReference type="ARBA" id="ARBA00022741"/>
    </source>
</evidence>
<dbReference type="PROSITE" id="PS00445">
    <property type="entry name" value="FGGY_KINASES_2"/>
    <property type="match status" value="1"/>
</dbReference>
<evidence type="ECO:0000256" key="2">
    <source>
        <dbReference type="ARBA" id="ARBA00022679"/>
    </source>
</evidence>
<dbReference type="GO" id="GO:0019563">
    <property type="term" value="P:glycerol catabolic process"/>
    <property type="evidence" value="ECO:0007669"/>
    <property type="project" value="TreeGrafter"/>
</dbReference>
<evidence type="ECO:0000259" key="8">
    <source>
        <dbReference type="Pfam" id="PF00370"/>
    </source>
</evidence>
<proteinExistence type="inferred from homology"/>
<dbReference type="PANTHER" id="PTHR10196">
    <property type="entry name" value="SUGAR KINASE"/>
    <property type="match status" value="1"/>
</dbReference>
<gene>
    <name evidence="10" type="ORF">FRZ44_28010</name>
</gene>
<dbReference type="InterPro" id="IPR018484">
    <property type="entry name" value="FGGY_N"/>
</dbReference>
<evidence type="ECO:0000256" key="4">
    <source>
        <dbReference type="ARBA" id="ARBA00022777"/>
    </source>
</evidence>
<dbReference type="GO" id="GO:0005829">
    <property type="term" value="C:cytosol"/>
    <property type="evidence" value="ECO:0007669"/>
    <property type="project" value="TreeGrafter"/>
</dbReference>
<organism evidence="10 11">
    <name type="scientific">Hypericibacter terrae</name>
    <dbReference type="NCBI Taxonomy" id="2602015"/>
    <lineage>
        <taxon>Bacteria</taxon>
        <taxon>Pseudomonadati</taxon>
        <taxon>Pseudomonadota</taxon>
        <taxon>Alphaproteobacteria</taxon>
        <taxon>Rhodospirillales</taxon>
        <taxon>Dongiaceae</taxon>
        <taxon>Hypericibacter</taxon>
    </lineage>
</organism>
<evidence type="ECO:0000256" key="5">
    <source>
        <dbReference type="ARBA" id="ARBA00022840"/>
    </source>
</evidence>
<evidence type="ECO:0000256" key="7">
    <source>
        <dbReference type="RuleBase" id="RU003733"/>
    </source>
</evidence>
<evidence type="ECO:0000256" key="1">
    <source>
        <dbReference type="ARBA" id="ARBA00009156"/>
    </source>
</evidence>
<sequence>MRIVAIDQGTTSTRALAVEADGSCRVAHSERHEQRHPGAGLVEHDGEELVANIRRCLAAAGKADVIGIDNQGESCLAWDAQTKRPISPVIVWQDARTSDQVERLKAEGAEALTLTRAGLPLDPYFSATKLRWLLDHTEGTRDLARGGRLRLGTTDAFFLDRLTGHCATDVTTASRTSLMNLETGDWDPELCRLFGVPGECLPQIRPTVGSFGEIDGVPVAASMVDQQAALYGHGCRAAGDVKITFGTGAFALGVTGAHIVRLPERGLLPTVAWQIGRERSYAVDGGVYNAGSAVDWALRLGLAPDLAALDRFERPPAIERSLAFVPALSGLACPHWDRSAAGLWIGMGLETDARDLLQALLEGIALRTAEVIEAMGAALPIGSPVSVDGGLVRSDYFVRFLASCLGRSLVVRAFDELTAFGCAGLAAAATGRQLTVPRAGERIIEPANDGAAWRARFAEAVSRAKGWRLGASA</sequence>
<dbReference type="InterPro" id="IPR043129">
    <property type="entry name" value="ATPase_NBD"/>
</dbReference>
<dbReference type="InterPro" id="IPR018483">
    <property type="entry name" value="Carb_kinase_FGGY_CS"/>
</dbReference>
<dbReference type="PANTHER" id="PTHR10196:SF69">
    <property type="entry name" value="GLYCEROL KINASE"/>
    <property type="match status" value="1"/>
</dbReference>
<accession>A0A5J6MJX4</accession>